<dbReference type="PANTHER" id="PTHR23180:SF197">
    <property type="entry name" value="ARF-GAP WITH COILED-COIL, ANK REPEAT AND PH DOMAIN-CONTAINING PROTEIN 1"/>
    <property type="match status" value="1"/>
</dbReference>
<protein>
    <recommendedName>
        <fullName evidence="3">Arf-GAP with coiled-coil, ANK repeat and PH domain-containing protein</fullName>
        <shortName evidence="3">Cnt-b</shortName>
    </recommendedName>
    <alternativeName>
        <fullName evidence="3">Centaurin-beta</fullName>
    </alternativeName>
</protein>
<proteinExistence type="predicted"/>
<keyword evidence="3" id="KW-0967">Endosome</keyword>
<keyword evidence="1 3" id="KW-0479">Metal-binding</keyword>
<dbReference type="Gene3D" id="1.20.1270.60">
    <property type="entry name" value="Arfaptin homology (AH) domain/BAR domain"/>
    <property type="match status" value="1"/>
</dbReference>
<evidence type="ECO:0000256" key="2">
    <source>
        <dbReference type="ARBA" id="ARBA00022833"/>
    </source>
</evidence>
<comment type="activity regulation">
    <text evidence="3">GAP activity stimulated by phosphatidylinositol 4,5-bisphosphate (PIP2) and phosphatidic acid.</text>
</comment>
<dbReference type="InterPro" id="IPR004148">
    <property type="entry name" value="BAR_dom"/>
</dbReference>
<evidence type="ECO:0000313" key="6">
    <source>
        <dbReference type="Proteomes" id="UP000827986"/>
    </source>
</evidence>
<gene>
    <name evidence="5" type="ORF">KIL84_015131</name>
</gene>
<keyword evidence="3" id="KW-0677">Repeat</keyword>
<comment type="subcellular location">
    <subcellularLocation>
        <location evidence="3">Endosome membrane</location>
        <topology evidence="3">Peripheral membrane protein</topology>
    </subcellularLocation>
</comment>
<evidence type="ECO:0000313" key="5">
    <source>
        <dbReference type="EMBL" id="KAH1187931.1"/>
    </source>
</evidence>
<keyword evidence="6" id="KW-1185">Reference proteome</keyword>
<comment type="caution">
    <text evidence="5">The sequence shown here is derived from an EMBL/GenBank/DDBJ whole genome shotgun (WGS) entry which is preliminary data.</text>
</comment>
<accession>A0A9D3XX68</accession>
<evidence type="ECO:0000256" key="1">
    <source>
        <dbReference type="ARBA" id="ARBA00022723"/>
    </source>
</evidence>
<dbReference type="PANTHER" id="PTHR23180">
    <property type="entry name" value="CENTAURIN/ARF"/>
    <property type="match status" value="1"/>
</dbReference>
<dbReference type="EMBL" id="JAHDVG010000213">
    <property type="protein sequence ID" value="KAH1187931.1"/>
    <property type="molecule type" value="Genomic_DNA"/>
</dbReference>
<dbReference type="InterPro" id="IPR027267">
    <property type="entry name" value="AH/BAR_dom_sf"/>
</dbReference>
<evidence type="ECO:0000259" key="4">
    <source>
        <dbReference type="Pfam" id="PF16746"/>
    </source>
</evidence>
<feature type="non-terminal residue" evidence="5">
    <location>
        <position position="1"/>
    </location>
</feature>
<reference evidence="5" key="1">
    <citation type="submission" date="2021-09" db="EMBL/GenBank/DDBJ databases">
        <title>The genome of Mauremys mutica provides insights into the evolution of semi-aquatic lifestyle.</title>
        <authorList>
            <person name="Gong S."/>
            <person name="Gao Y."/>
        </authorList>
    </citation>
    <scope>NUCLEOTIDE SEQUENCE</scope>
    <source>
        <strain evidence="5">MM-2020</strain>
        <tissue evidence="5">Muscle</tissue>
    </source>
</reference>
<evidence type="ECO:0000256" key="3">
    <source>
        <dbReference type="RuleBase" id="RU369028"/>
    </source>
</evidence>
<dbReference type="GO" id="GO:0010008">
    <property type="term" value="C:endosome membrane"/>
    <property type="evidence" value="ECO:0007669"/>
    <property type="project" value="UniProtKB-SubCell"/>
</dbReference>
<keyword evidence="3" id="KW-0343">GTPase activation</keyword>
<comment type="domain">
    <text evidence="3">PH domain binds phospholipids including phosphatidic acid, phosphatidylinositol 3-phosphate, phosphatidylinositol 3,5-bisphosphate (PIP2) and phosphatidylinositol 3,4,5-trisphosphate (PIP3). May mediate protein binding to PIP2 or PIP3 containing membranes.</text>
</comment>
<sequence length="198" mass="22041">MRGRALRHLGPTFATDRRDRFTAAWHLQRRTGGGFASLTLYVDAAPSVARARRERAPSPHRLSHLGGIGFVLRHCARLVSELSPRRAGEPGPQWLVLVPPSRMTVKLDFEECLKDSPRFRAAVEGVECDVFELETRLEKLLKLCGAMLDSGRQYCAASKAFVGGVRDLSQHAQGDAMMSELLDVTQQSSRQHIHTLVK</sequence>
<keyword evidence="2 3" id="KW-0862">Zinc</keyword>
<dbReference type="Pfam" id="PF16746">
    <property type="entry name" value="BAR_3"/>
    <property type="match status" value="1"/>
</dbReference>
<keyword evidence="3" id="KW-0863">Zinc-finger</keyword>
<dbReference type="GO" id="GO:0005096">
    <property type="term" value="F:GTPase activator activity"/>
    <property type="evidence" value="ECO:0007669"/>
    <property type="project" value="UniProtKB-KW"/>
</dbReference>
<dbReference type="GO" id="GO:0008270">
    <property type="term" value="F:zinc ion binding"/>
    <property type="evidence" value="ECO:0007669"/>
    <property type="project" value="UniProtKB-KW"/>
</dbReference>
<dbReference type="AlphaFoldDB" id="A0A9D3XX68"/>
<feature type="domain" description="BAR" evidence="4">
    <location>
        <begin position="107"/>
        <end position="187"/>
    </location>
</feature>
<name>A0A9D3XX68_9SAUR</name>
<dbReference type="SUPFAM" id="SSF103657">
    <property type="entry name" value="BAR/IMD domain-like"/>
    <property type="match status" value="1"/>
</dbReference>
<comment type="function">
    <text evidence="3">GTPase-activating protein for the ADP ribosylation factor family.</text>
</comment>
<dbReference type="Proteomes" id="UP000827986">
    <property type="component" value="Unassembled WGS sequence"/>
</dbReference>
<comment type="domain">
    <text evidence="3">The BAR domain mediates homodimerization, it can neither bind membrane nor impart curvature, but instead requires the neighboring PH domain to achieve these functions.</text>
</comment>
<organism evidence="5 6">
    <name type="scientific">Mauremys mutica</name>
    <name type="common">yellowpond turtle</name>
    <dbReference type="NCBI Taxonomy" id="74926"/>
    <lineage>
        <taxon>Eukaryota</taxon>
        <taxon>Metazoa</taxon>
        <taxon>Chordata</taxon>
        <taxon>Craniata</taxon>
        <taxon>Vertebrata</taxon>
        <taxon>Euteleostomi</taxon>
        <taxon>Archelosauria</taxon>
        <taxon>Testudinata</taxon>
        <taxon>Testudines</taxon>
        <taxon>Cryptodira</taxon>
        <taxon>Durocryptodira</taxon>
        <taxon>Testudinoidea</taxon>
        <taxon>Geoemydidae</taxon>
        <taxon>Geoemydinae</taxon>
        <taxon>Mauremys</taxon>
    </lineage>
</organism>
<keyword evidence="3" id="KW-0040">ANK repeat</keyword>
<dbReference type="InterPro" id="IPR045258">
    <property type="entry name" value="ACAP1/2/3-like"/>
</dbReference>